<name>A0A9D4GTR2_DREPO</name>
<evidence type="ECO:0000313" key="3">
    <source>
        <dbReference type="Proteomes" id="UP000828390"/>
    </source>
</evidence>
<proteinExistence type="predicted"/>
<dbReference type="Proteomes" id="UP000828390">
    <property type="component" value="Unassembled WGS sequence"/>
</dbReference>
<protein>
    <submittedName>
        <fullName evidence="2">Uncharacterized protein</fullName>
    </submittedName>
</protein>
<organism evidence="2 3">
    <name type="scientific">Dreissena polymorpha</name>
    <name type="common">Zebra mussel</name>
    <name type="synonym">Mytilus polymorpha</name>
    <dbReference type="NCBI Taxonomy" id="45954"/>
    <lineage>
        <taxon>Eukaryota</taxon>
        <taxon>Metazoa</taxon>
        <taxon>Spiralia</taxon>
        <taxon>Lophotrochozoa</taxon>
        <taxon>Mollusca</taxon>
        <taxon>Bivalvia</taxon>
        <taxon>Autobranchia</taxon>
        <taxon>Heteroconchia</taxon>
        <taxon>Euheterodonta</taxon>
        <taxon>Imparidentia</taxon>
        <taxon>Neoheterodontei</taxon>
        <taxon>Myida</taxon>
        <taxon>Dreissenoidea</taxon>
        <taxon>Dreissenidae</taxon>
        <taxon>Dreissena</taxon>
    </lineage>
</organism>
<gene>
    <name evidence="2" type="ORF">DPMN_124625</name>
</gene>
<feature type="region of interest" description="Disordered" evidence="1">
    <location>
        <begin position="1"/>
        <end position="38"/>
    </location>
</feature>
<evidence type="ECO:0000256" key="1">
    <source>
        <dbReference type="SAM" id="MobiDB-lite"/>
    </source>
</evidence>
<evidence type="ECO:0000313" key="2">
    <source>
        <dbReference type="EMBL" id="KAH3822833.1"/>
    </source>
</evidence>
<dbReference type="AlphaFoldDB" id="A0A9D4GTR2"/>
<keyword evidence="3" id="KW-1185">Reference proteome</keyword>
<sequence>MMPLDPRCVNRGSTGRNRGPPDKPVTSGTAPLLHQGPLRPRQSYGRWCQCGAPVNAGRVPVNRRSAGTPPPFTGVKPGRNRISAGVCRYCPGECRRSYGLHRGVTGENRCSAGASSG</sequence>
<accession>A0A9D4GTR2</accession>
<reference evidence="2" key="2">
    <citation type="submission" date="2020-11" db="EMBL/GenBank/DDBJ databases">
        <authorList>
            <person name="McCartney M.A."/>
            <person name="Auch B."/>
            <person name="Kono T."/>
            <person name="Mallez S."/>
            <person name="Becker A."/>
            <person name="Gohl D.M."/>
            <person name="Silverstein K.A.T."/>
            <person name="Koren S."/>
            <person name="Bechman K.B."/>
            <person name="Herman A."/>
            <person name="Abrahante J.E."/>
            <person name="Garbe J."/>
        </authorList>
    </citation>
    <scope>NUCLEOTIDE SEQUENCE</scope>
    <source>
        <strain evidence="2">Duluth1</strain>
        <tissue evidence="2">Whole animal</tissue>
    </source>
</reference>
<dbReference type="EMBL" id="JAIWYP010000005">
    <property type="protein sequence ID" value="KAH3822833.1"/>
    <property type="molecule type" value="Genomic_DNA"/>
</dbReference>
<reference evidence="2" key="1">
    <citation type="journal article" date="2019" name="bioRxiv">
        <title>The Genome of the Zebra Mussel, Dreissena polymorpha: A Resource for Invasive Species Research.</title>
        <authorList>
            <person name="McCartney M.A."/>
            <person name="Auch B."/>
            <person name="Kono T."/>
            <person name="Mallez S."/>
            <person name="Zhang Y."/>
            <person name="Obille A."/>
            <person name="Becker A."/>
            <person name="Abrahante J.E."/>
            <person name="Garbe J."/>
            <person name="Badalamenti J.P."/>
            <person name="Herman A."/>
            <person name="Mangelson H."/>
            <person name="Liachko I."/>
            <person name="Sullivan S."/>
            <person name="Sone E.D."/>
            <person name="Koren S."/>
            <person name="Silverstein K.A.T."/>
            <person name="Beckman K.B."/>
            <person name="Gohl D.M."/>
        </authorList>
    </citation>
    <scope>NUCLEOTIDE SEQUENCE</scope>
    <source>
        <strain evidence="2">Duluth1</strain>
        <tissue evidence="2">Whole animal</tissue>
    </source>
</reference>
<comment type="caution">
    <text evidence="2">The sequence shown here is derived from an EMBL/GenBank/DDBJ whole genome shotgun (WGS) entry which is preliminary data.</text>
</comment>